<evidence type="ECO:0000313" key="3">
    <source>
        <dbReference type="Proteomes" id="UP000265618"/>
    </source>
</evidence>
<keyword evidence="3" id="KW-1185">Reference proteome</keyword>
<feature type="compositionally biased region" description="Acidic residues" evidence="1">
    <location>
        <begin position="8"/>
        <end position="29"/>
    </location>
</feature>
<organism evidence="2 3">
    <name type="scientific">Kipferlia bialata</name>
    <dbReference type="NCBI Taxonomy" id="797122"/>
    <lineage>
        <taxon>Eukaryota</taxon>
        <taxon>Metamonada</taxon>
        <taxon>Carpediemonas-like organisms</taxon>
        <taxon>Kipferlia</taxon>
    </lineage>
</organism>
<sequence>MDGKTDAEAEAESEGESEGEGEGEGEGIEDAAQMLSCLATLTVASPIAVPSPPRAKQPKRGKAKTAKGGRKTRTRPYVLPVNYCRVLPREVPGAVSADCRGLISTLSMAAGEYSSMMRHRFVEQLMVLTEYCITQSGIAKETPPPPLSDCHYTSHLARWNVRDRTVAGVESYEREGERYGSVDVEPEEAKAKGRGGAEAEGEEEREGDVPMPPATASGDVEMGAGGAEERGDEGERPHADTSLEALERQRLRDIKDGLDVDMVIRDSDTETSPSPPPRRSLSPLFGGMSSLPPITGDLFIPGARPGQYGRLPRPGLKAKAETDTPVKSPLPTTIPSEFGLHVSPTRWLRVSGAGGCWLESLPSIPTLSSPACLRGPEGKHALAPSLHPLSISTDATLALAGSGISRVSLDAYSCLSRESPFAKGAEGEGGREEEARLVIGRQAESTSSDKGRIPGTAVGGIEAVGTRGRKLGADPRREQQ</sequence>
<proteinExistence type="predicted"/>
<evidence type="ECO:0000256" key="1">
    <source>
        <dbReference type="SAM" id="MobiDB-lite"/>
    </source>
</evidence>
<gene>
    <name evidence="2" type="ORF">KIPB_004827</name>
</gene>
<protein>
    <submittedName>
        <fullName evidence="2">Uncharacterized protein</fullName>
    </submittedName>
</protein>
<feature type="region of interest" description="Disordered" evidence="1">
    <location>
        <begin position="48"/>
        <end position="72"/>
    </location>
</feature>
<comment type="caution">
    <text evidence="2">The sequence shown here is derived from an EMBL/GenBank/DDBJ whole genome shotgun (WGS) entry which is preliminary data.</text>
</comment>
<feature type="region of interest" description="Disordered" evidence="1">
    <location>
        <begin position="440"/>
        <end position="480"/>
    </location>
</feature>
<feature type="compositionally biased region" description="Basic and acidic residues" evidence="1">
    <location>
        <begin position="471"/>
        <end position="480"/>
    </location>
</feature>
<dbReference type="Proteomes" id="UP000265618">
    <property type="component" value="Unassembled WGS sequence"/>
</dbReference>
<name>A0A9K3CUD1_9EUKA</name>
<evidence type="ECO:0000313" key="2">
    <source>
        <dbReference type="EMBL" id="GIQ83493.1"/>
    </source>
</evidence>
<reference evidence="2 3" key="1">
    <citation type="journal article" date="2018" name="PLoS ONE">
        <title>The draft genome of Kipferlia bialata reveals reductive genome evolution in fornicate parasites.</title>
        <authorList>
            <person name="Tanifuji G."/>
            <person name="Takabayashi S."/>
            <person name="Kume K."/>
            <person name="Takagi M."/>
            <person name="Nakayama T."/>
            <person name="Kamikawa R."/>
            <person name="Inagaki Y."/>
            <person name="Hashimoto T."/>
        </authorList>
    </citation>
    <scope>NUCLEOTIDE SEQUENCE [LARGE SCALE GENOMIC DNA]</scope>
    <source>
        <strain evidence="2">NY0173</strain>
    </source>
</reference>
<feature type="compositionally biased region" description="Basic and acidic residues" evidence="1">
    <location>
        <begin position="227"/>
        <end position="245"/>
    </location>
</feature>
<feature type="region of interest" description="Disordered" evidence="1">
    <location>
        <begin position="171"/>
        <end position="245"/>
    </location>
</feature>
<feature type="compositionally biased region" description="Basic and acidic residues" evidence="1">
    <location>
        <begin position="171"/>
        <end position="180"/>
    </location>
</feature>
<accession>A0A9K3CUD1</accession>
<dbReference type="AlphaFoldDB" id="A0A9K3CUD1"/>
<feature type="non-terminal residue" evidence="2">
    <location>
        <position position="1"/>
    </location>
</feature>
<feature type="compositionally biased region" description="Basic residues" evidence="1">
    <location>
        <begin position="56"/>
        <end position="72"/>
    </location>
</feature>
<dbReference type="EMBL" id="BDIP01001070">
    <property type="protein sequence ID" value="GIQ83493.1"/>
    <property type="molecule type" value="Genomic_DNA"/>
</dbReference>
<feature type="region of interest" description="Disordered" evidence="1">
    <location>
        <begin position="1"/>
        <end position="29"/>
    </location>
</feature>
<feature type="compositionally biased region" description="Basic and acidic residues" evidence="1">
    <location>
        <begin position="187"/>
        <end position="197"/>
    </location>
</feature>